<evidence type="ECO:0000313" key="6">
    <source>
        <dbReference type="Proteomes" id="UP000019377"/>
    </source>
</evidence>
<dbReference type="GO" id="GO:0016787">
    <property type="term" value="F:hydrolase activity"/>
    <property type="evidence" value="ECO:0007669"/>
    <property type="project" value="UniProtKB-KW"/>
</dbReference>
<dbReference type="AlphaFoldDB" id="V5GV50"/>
<feature type="signal peptide" evidence="3">
    <location>
        <begin position="1"/>
        <end position="19"/>
    </location>
</feature>
<proteinExistence type="inferred from homology"/>
<dbReference type="Proteomes" id="UP000019377">
    <property type="component" value="Unassembled WGS sequence"/>
</dbReference>
<dbReference type="OMA" id="IEFRCLD"/>
<dbReference type="PROSITE" id="PS00122">
    <property type="entry name" value="CARBOXYLESTERASE_B_1"/>
    <property type="match status" value="1"/>
</dbReference>
<dbReference type="EC" id="3.1.1.-" evidence="3"/>
<feature type="chain" id="PRO_5005148804" description="Carboxylic ester hydrolase" evidence="3">
    <location>
        <begin position="20"/>
        <end position="644"/>
    </location>
</feature>
<accession>V5GV50</accession>
<evidence type="ECO:0000256" key="1">
    <source>
        <dbReference type="ARBA" id="ARBA00005964"/>
    </source>
</evidence>
<name>V5GV50_KALBG</name>
<evidence type="ECO:0000256" key="2">
    <source>
        <dbReference type="ARBA" id="ARBA00022801"/>
    </source>
</evidence>
<keyword evidence="6" id="KW-1185">Reference proteome</keyword>
<dbReference type="OrthoDB" id="408631at2759"/>
<reference evidence="6" key="1">
    <citation type="journal article" date="2013" name="Genome Announc.">
        <title>Draft genome sequence of Pseudozyma brasiliensis sp. nov. strain GHG001, a high producer of endo-1,4-xylanase isolated from an insect pest of sugarcane.</title>
        <authorList>
            <person name="Oliveira J.V.D.C."/>
            <person name="dos Santos R.A.C."/>
            <person name="Borges T.A."/>
            <person name="Riano-Pachon D.M."/>
            <person name="Goldman G.H."/>
        </authorList>
    </citation>
    <scope>NUCLEOTIDE SEQUENCE [LARGE SCALE GENOMIC DNA]</scope>
    <source>
        <strain evidence="6">GHG001</strain>
    </source>
</reference>
<keyword evidence="2 3" id="KW-0378">Hydrolase</keyword>
<gene>
    <name evidence="5" type="ORF">PSEUBRA_SCAF1g00219</name>
</gene>
<protein>
    <recommendedName>
        <fullName evidence="3">Carboxylic ester hydrolase</fullName>
        <ecNumber evidence="3">3.1.1.-</ecNumber>
    </recommendedName>
</protein>
<dbReference type="SUPFAM" id="SSF53474">
    <property type="entry name" value="alpha/beta-Hydrolases"/>
    <property type="match status" value="1"/>
</dbReference>
<dbReference type="EMBL" id="KI545851">
    <property type="protein sequence ID" value="EST09782.1"/>
    <property type="molecule type" value="Genomic_DNA"/>
</dbReference>
<dbReference type="InterPro" id="IPR029058">
    <property type="entry name" value="AB_hydrolase_fold"/>
</dbReference>
<keyword evidence="3" id="KW-0732">Signal</keyword>
<dbReference type="PANTHER" id="PTHR43142">
    <property type="entry name" value="CARBOXYLIC ESTER HYDROLASE"/>
    <property type="match status" value="1"/>
</dbReference>
<dbReference type="InterPro" id="IPR002018">
    <property type="entry name" value="CarbesteraseB"/>
</dbReference>
<sequence length="644" mass="69445">MLWSPGYLLLTTPLTASEAATSCRNLGEALVPTSSASDAGLQSQINYLIFGRTYPSSQAYWVADGNAFTLNSGGSSFTVSRPSSSARFPALCTQRAPWQTTDTTNTSSQWQVTTQSNNVQYTGYRDALSFRFLAVPYANPVQRFAYSTPFDPSVAGSSLINALDTSRNKQCPQDNVNGAYSEQCLVTNIFTPYLPSASEASNSSALRPVVVFFHGGGYVSGTGLDNTFDGGNLASRSDVVVLTLNYRLGTLGFLAYNDQIRGNYAVGDVVTALQWVQKYIKAFGGDPSRVTIAGQSAGAQMVENILASPPATGLFHRAIILSGRGHGPEFVYPSIAAARQFRGNDVVNQVGCGTASDVLACLRSLPVTTLVKASVNFVNVDGNYIRYPRLDMRPPGSAQGHVNRVPVIWGLMRDELASLGIVPPSSETNLSNAMKTAQIGSNYSTIVLNNPSVFPVSSYGVQNLTVAVNTEIKYRCGIQSMAYASVVNGVFPSVWAYIFDRRSYQLPFYDPYNVCKPKSGSMSATTYYMCHSGDLIPFFHSVGMAFKLPYRDSNDLPWMAGVMDQFSAFIRTGNPTPSTAYLQARGKAYASSLARITGSGAWSQLTSSSLRTLSMSISQVMKPLAQRGDQCTALGKPTDYIAKM</sequence>
<dbReference type="PANTHER" id="PTHR43142:SF3">
    <property type="entry name" value="PUTATIVE (AFU_ORTHOLOGUE AFUA_3G09070)-RELATED"/>
    <property type="match status" value="1"/>
</dbReference>
<evidence type="ECO:0000313" key="5">
    <source>
        <dbReference type="EMBL" id="EST09782.1"/>
    </source>
</evidence>
<dbReference type="STRING" id="1365824.V5GV50"/>
<organism evidence="5 6">
    <name type="scientific">Kalmanozyma brasiliensis (strain GHG001)</name>
    <name type="common">Yeast</name>
    <name type="synonym">Pseudozyma brasiliensis</name>
    <dbReference type="NCBI Taxonomy" id="1365824"/>
    <lineage>
        <taxon>Eukaryota</taxon>
        <taxon>Fungi</taxon>
        <taxon>Dikarya</taxon>
        <taxon>Basidiomycota</taxon>
        <taxon>Ustilaginomycotina</taxon>
        <taxon>Ustilaginomycetes</taxon>
        <taxon>Ustilaginales</taxon>
        <taxon>Ustilaginaceae</taxon>
        <taxon>Kalmanozyma</taxon>
    </lineage>
</organism>
<dbReference type="HOGENOM" id="CLU_006586_8_1_1"/>
<dbReference type="Gene3D" id="3.40.50.1820">
    <property type="entry name" value="alpha/beta hydrolase"/>
    <property type="match status" value="1"/>
</dbReference>
<dbReference type="ESTHER" id="psebg-v5gv50">
    <property type="family name" value="Fungal_carboxylesterase_lipase"/>
</dbReference>
<dbReference type="eggNOG" id="KOG1516">
    <property type="taxonomic scope" value="Eukaryota"/>
</dbReference>
<evidence type="ECO:0000256" key="3">
    <source>
        <dbReference type="RuleBase" id="RU361235"/>
    </source>
</evidence>
<dbReference type="Pfam" id="PF00135">
    <property type="entry name" value="COesterase"/>
    <property type="match status" value="1"/>
</dbReference>
<comment type="similarity">
    <text evidence="1 3">Belongs to the type-B carboxylesterase/lipase family.</text>
</comment>
<evidence type="ECO:0000259" key="4">
    <source>
        <dbReference type="Pfam" id="PF00135"/>
    </source>
</evidence>
<dbReference type="InterPro" id="IPR019826">
    <property type="entry name" value="Carboxylesterase_B_AS"/>
</dbReference>
<feature type="domain" description="Carboxylesterase type B" evidence="4">
    <location>
        <begin position="131"/>
        <end position="620"/>
    </location>
</feature>